<dbReference type="PANTHER" id="PTHR45657:SF3">
    <property type="entry name" value="TRANSPORTER, PUTATIVE (AFU_ORTHOLOGUE AFUA_5G09260)-RELATED"/>
    <property type="match status" value="1"/>
</dbReference>
<accession>A0AAN6UZ46</accession>
<evidence type="ECO:0000259" key="1">
    <source>
        <dbReference type="PROSITE" id="PS50191"/>
    </source>
</evidence>
<organism evidence="2 3">
    <name type="scientific">Dichotomopilus funicola</name>
    <dbReference type="NCBI Taxonomy" id="1934379"/>
    <lineage>
        <taxon>Eukaryota</taxon>
        <taxon>Fungi</taxon>
        <taxon>Dikarya</taxon>
        <taxon>Ascomycota</taxon>
        <taxon>Pezizomycotina</taxon>
        <taxon>Sordariomycetes</taxon>
        <taxon>Sordariomycetidae</taxon>
        <taxon>Sordariales</taxon>
        <taxon>Chaetomiaceae</taxon>
        <taxon>Dichotomopilus</taxon>
    </lineage>
</organism>
<dbReference type="InterPro" id="IPR036273">
    <property type="entry name" value="CRAL/TRIO_N_dom_sf"/>
</dbReference>
<dbReference type="GeneID" id="87820974"/>
<dbReference type="Gene3D" id="3.40.525.10">
    <property type="entry name" value="CRAL-TRIO lipid binding domain"/>
    <property type="match status" value="1"/>
</dbReference>
<keyword evidence="3" id="KW-1185">Reference proteome</keyword>
<dbReference type="RefSeq" id="XP_062635164.1">
    <property type="nucleotide sequence ID" value="XM_062784361.1"/>
</dbReference>
<feature type="domain" description="CRAL-TRIO" evidence="1">
    <location>
        <begin position="94"/>
        <end position="289"/>
    </location>
</feature>
<evidence type="ECO:0000313" key="2">
    <source>
        <dbReference type="EMBL" id="KAK4141793.1"/>
    </source>
</evidence>
<reference evidence="2" key="1">
    <citation type="journal article" date="2023" name="Mol. Phylogenet. Evol.">
        <title>Genome-scale phylogeny and comparative genomics of the fungal order Sordariales.</title>
        <authorList>
            <person name="Hensen N."/>
            <person name="Bonometti L."/>
            <person name="Westerberg I."/>
            <person name="Brannstrom I.O."/>
            <person name="Guillou S."/>
            <person name="Cros-Aarteil S."/>
            <person name="Calhoun S."/>
            <person name="Haridas S."/>
            <person name="Kuo A."/>
            <person name="Mondo S."/>
            <person name="Pangilinan J."/>
            <person name="Riley R."/>
            <person name="LaButti K."/>
            <person name="Andreopoulos B."/>
            <person name="Lipzen A."/>
            <person name="Chen C."/>
            <person name="Yan M."/>
            <person name="Daum C."/>
            <person name="Ng V."/>
            <person name="Clum A."/>
            <person name="Steindorff A."/>
            <person name="Ohm R.A."/>
            <person name="Martin F."/>
            <person name="Silar P."/>
            <person name="Natvig D.O."/>
            <person name="Lalanne C."/>
            <person name="Gautier V."/>
            <person name="Ament-Velasquez S.L."/>
            <person name="Kruys A."/>
            <person name="Hutchinson M.I."/>
            <person name="Powell A.J."/>
            <person name="Barry K."/>
            <person name="Miller A.N."/>
            <person name="Grigoriev I.V."/>
            <person name="Debuchy R."/>
            <person name="Gladieux P."/>
            <person name="Hiltunen Thoren M."/>
            <person name="Johannesson H."/>
        </authorList>
    </citation>
    <scope>NUCLEOTIDE SEQUENCE</scope>
    <source>
        <strain evidence="2">CBS 141.50</strain>
    </source>
</reference>
<dbReference type="Proteomes" id="UP001302676">
    <property type="component" value="Unassembled WGS sequence"/>
</dbReference>
<sequence length="423" mass="47957">MAEAAEIANGYPNGHLGHLTEEEDTQLKAFRVFLEENGLYKPGPPASHDDQTLLRFLRARKWVVKDAYEQFRDTEEWRKKNQLDVLYDTIDVDAYEQTRSLYPQWTGRRDRRGIPLYLFQIRHLDSTTVSKYEKDSEARNASKAETDGSTPQRLLRLFALYENLTRFTQPLSSQLTDREAAGRTPITLSTNIVDVSQVSLRMFWNLKAHMQSASTLATAHYPETLDRIFIIGAPYFFSTVWGWIKRWFDPNTVSKIFILSAAEVLPTLEKFIDLKNIPKQYGGELDFNFFDRPNLDPHIKEVATWENGYVDFPPGPMYWVPEADGERLVCLAVGSKDGAERRERVCTIPRTFPKVEEPTGAEAVVAAETVTEEKAAAADASTEDAIKGVEKLAVTDEELKKEVVDIVAEDAQRAQQAGQTVAA</sequence>
<dbReference type="Pfam" id="PF03765">
    <property type="entry name" value="CRAL_TRIO_N"/>
    <property type="match status" value="1"/>
</dbReference>
<comment type="caution">
    <text evidence="2">The sequence shown here is derived from an EMBL/GenBank/DDBJ whole genome shotgun (WGS) entry which is preliminary data.</text>
</comment>
<dbReference type="AlphaFoldDB" id="A0AAN6UZ46"/>
<dbReference type="SMART" id="SM01100">
    <property type="entry name" value="CRAL_TRIO_N"/>
    <property type="match status" value="1"/>
</dbReference>
<dbReference type="Pfam" id="PF00650">
    <property type="entry name" value="CRAL_TRIO"/>
    <property type="match status" value="1"/>
</dbReference>
<dbReference type="SMART" id="SM00516">
    <property type="entry name" value="SEC14"/>
    <property type="match status" value="1"/>
</dbReference>
<dbReference type="InterPro" id="IPR036865">
    <property type="entry name" value="CRAL-TRIO_dom_sf"/>
</dbReference>
<dbReference type="PANTHER" id="PTHR45657">
    <property type="entry name" value="CRAL-TRIO DOMAIN-CONTAINING PROTEIN YKL091C-RELATED"/>
    <property type="match status" value="1"/>
</dbReference>
<dbReference type="PROSITE" id="PS50191">
    <property type="entry name" value="CRAL_TRIO"/>
    <property type="match status" value="1"/>
</dbReference>
<proteinExistence type="predicted"/>
<gene>
    <name evidence="2" type="ORF">C8A04DRAFT_38833</name>
</gene>
<dbReference type="EMBL" id="MU853606">
    <property type="protein sequence ID" value="KAK4141793.1"/>
    <property type="molecule type" value="Genomic_DNA"/>
</dbReference>
<name>A0AAN6UZ46_9PEZI</name>
<evidence type="ECO:0000313" key="3">
    <source>
        <dbReference type="Proteomes" id="UP001302676"/>
    </source>
</evidence>
<dbReference type="Gene3D" id="1.10.8.20">
    <property type="entry name" value="N-terminal domain of phosphatidylinositol transfer protein sec14p"/>
    <property type="match status" value="1"/>
</dbReference>
<reference evidence="2" key="2">
    <citation type="submission" date="2023-05" db="EMBL/GenBank/DDBJ databases">
        <authorList>
            <consortium name="Lawrence Berkeley National Laboratory"/>
            <person name="Steindorff A."/>
            <person name="Hensen N."/>
            <person name="Bonometti L."/>
            <person name="Westerberg I."/>
            <person name="Brannstrom I.O."/>
            <person name="Guillou S."/>
            <person name="Cros-Aarteil S."/>
            <person name="Calhoun S."/>
            <person name="Haridas S."/>
            <person name="Kuo A."/>
            <person name="Mondo S."/>
            <person name="Pangilinan J."/>
            <person name="Riley R."/>
            <person name="Labutti K."/>
            <person name="Andreopoulos B."/>
            <person name="Lipzen A."/>
            <person name="Chen C."/>
            <person name="Yanf M."/>
            <person name="Daum C."/>
            <person name="Ng V."/>
            <person name="Clum A."/>
            <person name="Ohm R."/>
            <person name="Martin F."/>
            <person name="Silar P."/>
            <person name="Natvig D."/>
            <person name="Lalanne C."/>
            <person name="Gautier V."/>
            <person name="Ament-Velasquez S.L."/>
            <person name="Kruys A."/>
            <person name="Hutchinson M.I."/>
            <person name="Powell A.J."/>
            <person name="Barry K."/>
            <person name="Miller A.N."/>
            <person name="Grigoriev I.V."/>
            <person name="Debuchy R."/>
            <person name="Gladieux P."/>
            <person name="Thoren M.H."/>
            <person name="Johannesson H."/>
        </authorList>
    </citation>
    <scope>NUCLEOTIDE SEQUENCE</scope>
    <source>
        <strain evidence="2">CBS 141.50</strain>
    </source>
</reference>
<dbReference type="InterPro" id="IPR011074">
    <property type="entry name" value="CRAL/TRIO_N_dom"/>
</dbReference>
<dbReference type="InterPro" id="IPR001251">
    <property type="entry name" value="CRAL-TRIO_dom"/>
</dbReference>
<dbReference type="SUPFAM" id="SSF52087">
    <property type="entry name" value="CRAL/TRIO domain"/>
    <property type="match status" value="1"/>
</dbReference>
<dbReference type="InterPro" id="IPR051026">
    <property type="entry name" value="PI/PC_transfer"/>
</dbReference>
<protein>
    <submittedName>
        <fullName evidence="2">CRAL-TRIO domain-containing protein</fullName>
    </submittedName>
</protein>
<dbReference type="CDD" id="cd00170">
    <property type="entry name" value="SEC14"/>
    <property type="match status" value="1"/>
</dbReference>
<dbReference type="SUPFAM" id="SSF46938">
    <property type="entry name" value="CRAL/TRIO N-terminal domain"/>
    <property type="match status" value="1"/>
</dbReference>